<keyword evidence="1" id="KW-0812">Transmembrane</keyword>
<sequence>MSTIGSCLAANPDVSGIGVRLAVYAQTFLSFAPAFLFTADGELDVEEEKVLFAIYAPLLLSSMALLVTTVFQQVTSGLGNHYMLLVLKMMWMMNVSAVVVCVAPTLAWFRRPVPMLPKSSSTATGQSTALKYVRERYLLFWWPRRKSQLLEVLLVSLCITGMSVLGLWHWSILHIGGINEDLNPSQCFDQIRTTVLFTTIPITNELNRRLSLVFYAIMVPPIINVALMVIFINVFEWGLVTPARKLWHGFRDRFLGGDRSQSLPFSSPILHALSGHGHDMRRTEHSDVLESIPPITQCSTAISNFQLDHTPKSNLRLDTDVEAAPNQASPTPSTKGKHLYDFLFETYTICRTWLDFFPLKHFLAISFPFLIAFQTAVDIEMSIDLNLHLMGNLEEDQWTFGQILALLLVVAPALRVGQILLEQTFLGSHIRKWASKTQGCHSALDLSWFMRGLLTRSEWRSLHETIFNNICLAQFACTQLGDATNVVAFQGIFALEWHLLLAISQFKAVDQVFTFYTKPLPSIPSESEPPKQTSSDEEAPKFLADNPLKILKISLIGARDSVSIAQSVRFSDVTERERYREGAVVLACLMDTLYSALKAVERLEVKDVLQRQSNHGAGPQERTGQLNSDVSFCGVPESL</sequence>
<protein>
    <submittedName>
        <fullName evidence="2">Uncharacterized protein</fullName>
    </submittedName>
</protein>
<feature type="transmembrane region" description="Helical" evidence="1">
    <location>
        <begin position="361"/>
        <end position="379"/>
    </location>
</feature>
<name>A0AAW0BK06_9AGAR</name>
<feature type="transmembrane region" description="Helical" evidence="1">
    <location>
        <begin position="21"/>
        <end position="38"/>
    </location>
</feature>
<dbReference type="AlphaFoldDB" id="A0AAW0BK06"/>
<dbReference type="EMBL" id="JAYKXP010000108">
    <property type="protein sequence ID" value="KAK7026050.1"/>
    <property type="molecule type" value="Genomic_DNA"/>
</dbReference>
<keyword evidence="1" id="KW-1133">Transmembrane helix</keyword>
<feature type="transmembrane region" description="Helical" evidence="1">
    <location>
        <begin position="91"/>
        <end position="109"/>
    </location>
</feature>
<feature type="transmembrane region" description="Helical" evidence="1">
    <location>
        <begin position="50"/>
        <end position="71"/>
    </location>
</feature>
<evidence type="ECO:0000313" key="3">
    <source>
        <dbReference type="Proteomes" id="UP001383192"/>
    </source>
</evidence>
<keyword evidence="1" id="KW-0472">Membrane</keyword>
<feature type="transmembrane region" description="Helical" evidence="1">
    <location>
        <begin position="212"/>
        <end position="235"/>
    </location>
</feature>
<evidence type="ECO:0000256" key="1">
    <source>
        <dbReference type="SAM" id="Phobius"/>
    </source>
</evidence>
<comment type="caution">
    <text evidence="2">The sequence shown here is derived from an EMBL/GenBank/DDBJ whole genome shotgun (WGS) entry which is preliminary data.</text>
</comment>
<gene>
    <name evidence="2" type="ORF">VNI00_015777</name>
</gene>
<reference evidence="2 3" key="1">
    <citation type="submission" date="2024-01" db="EMBL/GenBank/DDBJ databases">
        <title>A draft genome for a cacao thread blight-causing isolate of Paramarasmius palmivorus.</title>
        <authorList>
            <person name="Baruah I.K."/>
            <person name="Bukari Y."/>
            <person name="Amoako-Attah I."/>
            <person name="Meinhardt L.W."/>
            <person name="Bailey B.A."/>
            <person name="Cohen S.P."/>
        </authorList>
    </citation>
    <scope>NUCLEOTIDE SEQUENCE [LARGE SCALE GENOMIC DNA]</scope>
    <source>
        <strain evidence="2 3">GH-12</strain>
    </source>
</reference>
<organism evidence="2 3">
    <name type="scientific">Paramarasmius palmivorus</name>
    <dbReference type="NCBI Taxonomy" id="297713"/>
    <lineage>
        <taxon>Eukaryota</taxon>
        <taxon>Fungi</taxon>
        <taxon>Dikarya</taxon>
        <taxon>Basidiomycota</taxon>
        <taxon>Agaricomycotina</taxon>
        <taxon>Agaricomycetes</taxon>
        <taxon>Agaricomycetidae</taxon>
        <taxon>Agaricales</taxon>
        <taxon>Marasmiineae</taxon>
        <taxon>Marasmiaceae</taxon>
        <taxon>Paramarasmius</taxon>
    </lineage>
</organism>
<feature type="transmembrane region" description="Helical" evidence="1">
    <location>
        <begin position="399"/>
        <end position="421"/>
    </location>
</feature>
<dbReference type="Proteomes" id="UP001383192">
    <property type="component" value="Unassembled WGS sequence"/>
</dbReference>
<feature type="transmembrane region" description="Helical" evidence="1">
    <location>
        <begin position="149"/>
        <end position="170"/>
    </location>
</feature>
<accession>A0AAW0BK06</accession>
<keyword evidence="3" id="KW-1185">Reference proteome</keyword>
<proteinExistence type="predicted"/>
<evidence type="ECO:0000313" key="2">
    <source>
        <dbReference type="EMBL" id="KAK7026050.1"/>
    </source>
</evidence>